<dbReference type="InterPro" id="IPR036390">
    <property type="entry name" value="WH_DNA-bd_sf"/>
</dbReference>
<dbReference type="AlphaFoldDB" id="A0A225NKT7"/>
<dbReference type="EMBL" id="AQQR01000005">
    <property type="protein sequence ID" value="OWU72930.1"/>
    <property type="molecule type" value="Genomic_DNA"/>
</dbReference>
<dbReference type="FunFam" id="1.10.10.10:FF:000001">
    <property type="entry name" value="LysR family transcriptional regulator"/>
    <property type="match status" value="1"/>
</dbReference>
<feature type="domain" description="HTH lysR-type" evidence="5">
    <location>
        <begin position="6"/>
        <end position="63"/>
    </location>
</feature>
<evidence type="ECO:0000259" key="5">
    <source>
        <dbReference type="PROSITE" id="PS50931"/>
    </source>
</evidence>
<dbReference type="InterPro" id="IPR005119">
    <property type="entry name" value="LysR_subst-bd"/>
</dbReference>
<dbReference type="InterPro" id="IPR050950">
    <property type="entry name" value="HTH-type_LysR_regulators"/>
</dbReference>
<evidence type="ECO:0000313" key="6">
    <source>
        <dbReference type="EMBL" id="OWU72930.1"/>
    </source>
</evidence>
<dbReference type="InterPro" id="IPR036388">
    <property type="entry name" value="WH-like_DNA-bd_sf"/>
</dbReference>
<name>A0A225NKT7_9RHOB</name>
<dbReference type="PROSITE" id="PS50931">
    <property type="entry name" value="HTH_LYSR"/>
    <property type="match status" value="1"/>
</dbReference>
<dbReference type="GO" id="GO:0019619">
    <property type="term" value="P:3,4-dihydroxybenzoate catabolic process"/>
    <property type="evidence" value="ECO:0007669"/>
    <property type="project" value="InterPro"/>
</dbReference>
<sequence>MIDRRIKFRHIQCFVEIARERSFKRAAERLYLTGPAISKTLKELEDILDAPLLTRSRAGVALTPQGEVFLHFAQMSLAALQQGLDGVEHAGAMAPESLAVGALPSVAARLMPAAVEVFGRMRPQARLRIMDGPHGFLTERLKLGELDLVLGRLAGPEQMQGISFTQLFTERVVFVVRAGHPLLDDPELARITDWPVVYPSPGSAIRPLVDRYLVEHGVGEIQRQVETVSGAFGRVYTRRTDAVWIISAGVVANEIDDGHLVQLPFDTAITTGSVGLMTRGGEAPSPAEQVFRLAVAQAVAELGLTA</sequence>
<dbReference type="PANTHER" id="PTHR30419">
    <property type="entry name" value="HTH-TYPE TRANSCRIPTIONAL REGULATOR YBHD"/>
    <property type="match status" value="1"/>
</dbReference>
<dbReference type="NCBIfam" id="TIGR02424">
    <property type="entry name" value="TF_pcaQ"/>
    <property type="match status" value="1"/>
</dbReference>
<keyword evidence="3" id="KW-0238">DNA-binding</keyword>
<evidence type="ECO:0000256" key="3">
    <source>
        <dbReference type="ARBA" id="ARBA00023125"/>
    </source>
</evidence>
<proteinExistence type="inferred from homology"/>
<evidence type="ECO:0000313" key="7">
    <source>
        <dbReference type="Proteomes" id="UP000215377"/>
    </source>
</evidence>
<evidence type="ECO:0000256" key="4">
    <source>
        <dbReference type="ARBA" id="ARBA00023163"/>
    </source>
</evidence>
<evidence type="ECO:0000256" key="2">
    <source>
        <dbReference type="ARBA" id="ARBA00023015"/>
    </source>
</evidence>
<keyword evidence="2" id="KW-0805">Transcription regulation</keyword>
<comment type="caution">
    <text evidence="6">The sequence shown here is derived from an EMBL/GenBank/DDBJ whole genome shotgun (WGS) entry which is preliminary data.</text>
</comment>
<dbReference type="Gene3D" id="1.10.10.10">
    <property type="entry name" value="Winged helix-like DNA-binding domain superfamily/Winged helix DNA-binding domain"/>
    <property type="match status" value="1"/>
</dbReference>
<keyword evidence="4" id="KW-0804">Transcription</keyword>
<accession>A0A225NKT7</accession>
<dbReference type="InterPro" id="IPR012787">
    <property type="entry name" value="TF_PcaQ"/>
</dbReference>
<dbReference type="GO" id="GO:0045893">
    <property type="term" value="P:positive regulation of DNA-templated transcription"/>
    <property type="evidence" value="ECO:0007669"/>
    <property type="project" value="InterPro"/>
</dbReference>
<dbReference type="PANTHER" id="PTHR30419:SF8">
    <property type="entry name" value="NITROGEN ASSIMILATION TRANSCRIPTIONAL ACTIVATOR-RELATED"/>
    <property type="match status" value="1"/>
</dbReference>
<dbReference type="GO" id="GO:0003677">
    <property type="term" value="F:DNA binding"/>
    <property type="evidence" value="ECO:0007669"/>
    <property type="project" value="UniProtKB-KW"/>
</dbReference>
<dbReference type="SUPFAM" id="SSF46785">
    <property type="entry name" value="Winged helix' DNA-binding domain"/>
    <property type="match status" value="1"/>
</dbReference>
<dbReference type="SUPFAM" id="SSF53850">
    <property type="entry name" value="Periplasmic binding protein-like II"/>
    <property type="match status" value="1"/>
</dbReference>
<protein>
    <submittedName>
        <fullName evidence="6">LysR family transcriptional regulator</fullName>
    </submittedName>
</protein>
<organism evidence="6 7">
    <name type="scientific">Marinibacterium profundimaris</name>
    <dbReference type="NCBI Taxonomy" id="1679460"/>
    <lineage>
        <taxon>Bacteria</taxon>
        <taxon>Pseudomonadati</taxon>
        <taxon>Pseudomonadota</taxon>
        <taxon>Alphaproteobacteria</taxon>
        <taxon>Rhodobacterales</taxon>
        <taxon>Paracoccaceae</taxon>
        <taxon>Marinibacterium</taxon>
    </lineage>
</organism>
<dbReference type="GO" id="GO:0005829">
    <property type="term" value="C:cytosol"/>
    <property type="evidence" value="ECO:0007669"/>
    <property type="project" value="TreeGrafter"/>
</dbReference>
<dbReference type="Pfam" id="PF03466">
    <property type="entry name" value="LysR_substrate"/>
    <property type="match status" value="1"/>
</dbReference>
<dbReference type="InterPro" id="IPR000847">
    <property type="entry name" value="LysR_HTH_N"/>
</dbReference>
<evidence type="ECO:0000256" key="1">
    <source>
        <dbReference type="ARBA" id="ARBA00009437"/>
    </source>
</evidence>
<gene>
    <name evidence="6" type="ORF">ATO3_14690</name>
</gene>
<dbReference type="GO" id="GO:0003700">
    <property type="term" value="F:DNA-binding transcription factor activity"/>
    <property type="evidence" value="ECO:0007669"/>
    <property type="project" value="InterPro"/>
</dbReference>
<reference evidence="6 7" key="1">
    <citation type="submission" date="2013-04" db="EMBL/GenBank/DDBJ databases">
        <title>Oceanicola sp. 22II1-22F33 Genome Sequencing.</title>
        <authorList>
            <person name="Lai Q."/>
            <person name="Li G."/>
            <person name="Shao Z."/>
        </authorList>
    </citation>
    <scope>NUCLEOTIDE SEQUENCE [LARGE SCALE GENOMIC DNA]</scope>
    <source>
        <strain evidence="6 7">22II1-22F33</strain>
    </source>
</reference>
<dbReference type="Proteomes" id="UP000215377">
    <property type="component" value="Unassembled WGS sequence"/>
</dbReference>
<comment type="similarity">
    <text evidence="1">Belongs to the LysR transcriptional regulatory family.</text>
</comment>
<dbReference type="Pfam" id="PF00126">
    <property type="entry name" value="HTH_1"/>
    <property type="match status" value="1"/>
</dbReference>
<dbReference type="RefSeq" id="WP_198963284.1">
    <property type="nucleotide sequence ID" value="NZ_AQQR01000005.1"/>
</dbReference>
<dbReference type="Gene3D" id="3.40.190.290">
    <property type="match status" value="1"/>
</dbReference>
<keyword evidence="7" id="KW-1185">Reference proteome</keyword>